<dbReference type="PANTHER" id="PTHR30026">
    <property type="entry name" value="OUTER MEMBRANE PROTEIN TOLC"/>
    <property type="match status" value="1"/>
</dbReference>
<feature type="chain" id="PRO_5047369684" evidence="9">
    <location>
        <begin position="27"/>
        <end position="446"/>
    </location>
</feature>
<evidence type="ECO:0000256" key="1">
    <source>
        <dbReference type="ARBA" id="ARBA00004442"/>
    </source>
</evidence>
<evidence type="ECO:0000256" key="8">
    <source>
        <dbReference type="SAM" id="Coils"/>
    </source>
</evidence>
<evidence type="ECO:0000256" key="2">
    <source>
        <dbReference type="ARBA" id="ARBA00007613"/>
    </source>
</evidence>
<evidence type="ECO:0000256" key="3">
    <source>
        <dbReference type="ARBA" id="ARBA00022448"/>
    </source>
</evidence>
<reference evidence="10 11" key="1">
    <citation type="submission" date="2021-07" db="EMBL/GenBank/DDBJ databases">
        <title>Mesonia aestuariivivens sp. nov., isolated from a tidal flat.</title>
        <authorList>
            <person name="Kim Y.-O."/>
            <person name="Yoon J.-H."/>
        </authorList>
    </citation>
    <scope>NUCLEOTIDE SEQUENCE [LARGE SCALE GENOMIC DNA]</scope>
    <source>
        <strain evidence="10 11">JHPTF-M18</strain>
    </source>
</reference>
<comment type="similarity">
    <text evidence="2">Belongs to the outer membrane factor (OMF) (TC 1.B.17) family.</text>
</comment>
<feature type="coiled-coil region" evidence="8">
    <location>
        <begin position="359"/>
        <end position="386"/>
    </location>
</feature>
<organism evidence="10 11">
    <name type="scientific">Mesonia aestuariivivens</name>
    <dbReference type="NCBI Taxonomy" id="2796128"/>
    <lineage>
        <taxon>Bacteria</taxon>
        <taxon>Pseudomonadati</taxon>
        <taxon>Bacteroidota</taxon>
        <taxon>Flavobacteriia</taxon>
        <taxon>Flavobacteriales</taxon>
        <taxon>Flavobacteriaceae</taxon>
        <taxon>Mesonia</taxon>
    </lineage>
</organism>
<evidence type="ECO:0000313" key="10">
    <source>
        <dbReference type="EMBL" id="MBW2960540.1"/>
    </source>
</evidence>
<keyword evidence="4" id="KW-1134">Transmembrane beta strand</keyword>
<feature type="signal peptide" evidence="9">
    <location>
        <begin position="1"/>
        <end position="26"/>
    </location>
</feature>
<comment type="caution">
    <text evidence="10">The sequence shown here is derived from an EMBL/GenBank/DDBJ whole genome shotgun (WGS) entry which is preliminary data.</text>
</comment>
<dbReference type="EMBL" id="JAHWDF010000002">
    <property type="protein sequence ID" value="MBW2960540.1"/>
    <property type="molecule type" value="Genomic_DNA"/>
</dbReference>
<accession>A0ABS6VY75</accession>
<keyword evidence="3" id="KW-0813">Transport</keyword>
<sequence>MNTNFSTYLKKLGIFALFTAAITANAQENYITLEKAKKAALQYSHDIKNGNLRIEKANAQKQEALANYFPTVEALGGTVYAFNNFIDPITLLGIPEIDNVYLASATASEVVFAGGKVRNANKLAEVQVSANQIRAEQSVDSVILTTEKKYWQLVQLQEQQKVITAAKTYFAELLKQQNDLLDAGLIAKNQLLQVKVNQSKILLKESKLSNMRKLALLDLALYTGLDYDTTTVAIDTLHQIVPPELKYDHTVNVAENKNYRLLDEQIEASKLQTKMAEANQLPQISVGVNASKYGTFNVGLDSDIQPLAFGLVRIPISAWWGKEKQQIKQRKIEERIAINQLKKGQDQITVGITKSWYDLLDAYKQIEYAEDNLEYAEENLEVQRDNYNSGLNNLSDLLDAQRLQQEAETELVTAFANYEIKETVYLYRNNQLDAPTIEELSEVEKE</sequence>
<evidence type="ECO:0000256" key="6">
    <source>
        <dbReference type="ARBA" id="ARBA00023136"/>
    </source>
</evidence>
<evidence type="ECO:0000256" key="7">
    <source>
        <dbReference type="ARBA" id="ARBA00023237"/>
    </source>
</evidence>
<keyword evidence="9" id="KW-0732">Signal</keyword>
<keyword evidence="6" id="KW-0472">Membrane</keyword>
<gene>
    <name evidence="10" type="ORF">KW502_01845</name>
</gene>
<comment type="subcellular location">
    <subcellularLocation>
        <location evidence="1">Cell outer membrane</location>
    </subcellularLocation>
</comment>
<dbReference type="InterPro" id="IPR051906">
    <property type="entry name" value="TolC-like"/>
</dbReference>
<evidence type="ECO:0000256" key="4">
    <source>
        <dbReference type="ARBA" id="ARBA00022452"/>
    </source>
</evidence>
<protein>
    <submittedName>
        <fullName evidence="10">TolC family protein</fullName>
    </submittedName>
</protein>
<dbReference type="Proteomes" id="UP000719267">
    <property type="component" value="Unassembled WGS sequence"/>
</dbReference>
<dbReference type="RefSeq" id="WP_219038831.1">
    <property type="nucleotide sequence ID" value="NZ_JAHWDF010000002.1"/>
</dbReference>
<dbReference type="PANTHER" id="PTHR30026:SF20">
    <property type="entry name" value="OUTER MEMBRANE PROTEIN TOLC"/>
    <property type="match status" value="1"/>
</dbReference>
<evidence type="ECO:0000256" key="9">
    <source>
        <dbReference type="SAM" id="SignalP"/>
    </source>
</evidence>
<proteinExistence type="inferred from homology"/>
<dbReference type="InterPro" id="IPR003423">
    <property type="entry name" value="OMP_efflux"/>
</dbReference>
<keyword evidence="7" id="KW-0998">Cell outer membrane</keyword>
<evidence type="ECO:0000256" key="5">
    <source>
        <dbReference type="ARBA" id="ARBA00022692"/>
    </source>
</evidence>
<name>A0ABS6VY75_9FLAO</name>
<keyword evidence="8" id="KW-0175">Coiled coil</keyword>
<evidence type="ECO:0000313" key="11">
    <source>
        <dbReference type="Proteomes" id="UP000719267"/>
    </source>
</evidence>
<keyword evidence="11" id="KW-1185">Reference proteome</keyword>
<keyword evidence="5" id="KW-0812">Transmembrane</keyword>
<dbReference type="Pfam" id="PF02321">
    <property type="entry name" value="OEP"/>
    <property type="match status" value="2"/>
</dbReference>